<dbReference type="Proteomes" id="UP000887577">
    <property type="component" value="Unplaced"/>
</dbReference>
<dbReference type="WBParaSite" id="PSU_v2.g6765.t1">
    <property type="protein sequence ID" value="PSU_v2.g6765.t1"/>
    <property type="gene ID" value="PSU_v2.g6765"/>
</dbReference>
<keyword evidence="1" id="KW-0479">Metal-binding</keyword>
<dbReference type="PANTHER" id="PTHR31669">
    <property type="entry name" value="PROTEIN FAR1-RELATED SEQUENCE 10-RELATED"/>
    <property type="match status" value="1"/>
</dbReference>
<dbReference type="PROSITE" id="PS50966">
    <property type="entry name" value="ZF_SWIM"/>
    <property type="match status" value="1"/>
</dbReference>
<organism evidence="3 4">
    <name type="scientific">Panagrolaimus superbus</name>
    <dbReference type="NCBI Taxonomy" id="310955"/>
    <lineage>
        <taxon>Eukaryota</taxon>
        <taxon>Metazoa</taxon>
        <taxon>Ecdysozoa</taxon>
        <taxon>Nematoda</taxon>
        <taxon>Chromadorea</taxon>
        <taxon>Rhabditida</taxon>
        <taxon>Tylenchina</taxon>
        <taxon>Panagrolaimomorpha</taxon>
        <taxon>Panagrolaimoidea</taxon>
        <taxon>Panagrolaimidae</taxon>
        <taxon>Panagrolaimus</taxon>
    </lineage>
</organism>
<dbReference type="InterPro" id="IPR031052">
    <property type="entry name" value="FHY3/FAR1"/>
</dbReference>
<evidence type="ECO:0000313" key="3">
    <source>
        <dbReference type="Proteomes" id="UP000887577"/>
    </source>
</evidence>
<dbReference type="GO" id="GO:0008270">
    <property type="term" value="F:zinc ion binding"/>
    <property type="evidence" value="ECO:0007669"/>
    <property type="project" value="UniProtKB-KW"/>
</dbReference>
<dbReference type="PANTHER" id="PTHR31669:SF292">
    <property type="entry name" value="OS02G0262500 PROTEIN"/>
    <property type="match status" value="1"/>
</dbReference>
<dbReference type="GO" id="GO:0006355">
    <property type="term" value="P:regulation of DNA-templated transcription"/>
    <property type="evidence" value="ECO:0007669"/>
    <property type="project" value="InterPro"/>
</dbReference>
<evidence type="ECO:0000313" key="4">
    <source>
        <dbReference type="WBParaSite" id="PSU_v2.g6765.t1"/>
    </source>
</evidence>
<keyword evidence="3" id="KW-1185">Reference proteome</keyword>
<keyword evidence="1" id="KW-0862">Zinc</keyword>
<sequence length="465" mass="53988">MKGNERINAGAVIQAYLNAGITELPTSMQINNYVSNKKRTLEISGDFNFVDMENMVREIKETESEVVEFKYRIDEENPSKTDWEIIITCKQMLDDQRNQKHGNIDSTFKLIFGGFPVMVWGYSDINRHIHPTGVAIISSETIETYKWLFEFLKSNRFCNGEWIPAEFVADNAQCITTALREVFPEVHRRNCIAHIIRHIFDVKFGEYGIDKQTDGERIKNEILELANHAFENHFDIAGAALIAKWKASDHEGIVQFADYFDREYIQKNKFWYAANGQGIRQNNGMEGSNKWIKRDFINRRLPLMEAIAALKKWLYVCAHKNYGNPAISVKTNEWIAAHDLKSVTKVIFSGGTWYVRRSKSEWDETDYRDYLEYYTDLDNVLDAGDVELFQKNIVVVTRSTLYENEFTCNCPIGALRTRCKHVLLIQVFCNHREWPNMPALRQTINGTARTRPGRPRKHTQALSRI</sequence>
<dbReference type="Pfam" id="PF10551">
    <property type="entry name" value="MULE"/>
    <property type="match status" value="1"/>
</dbReference>
<keyword evidence="1" id="KW-0863">Zinc-finger</keyword>
<evidence type="ECO:0000259" key="2">
    <source>
        <dbReference type="PROSITE" id="PS50966"/>
    </source>
</evidence>
<name>A0A914Z431_9BILA</name>
<dbReference type="InterPro" id="IPR007527">
    <property type="entry name" value="Znf_SWIM"/>
</dbReference>
<protein>
    <submittedName>
        <fullName evidence="4">SWIM-type domain-containing protein</fullName>
    </submittedName>
</protein>
<dbReference type="InterPro" id="IPR018289">
    <property type="entry name" value="MULE_transposase_dom"/>
</dbReference>
<feature type="domain" description="SWIM-type" evidence="2">
    <location>
        <begin position="393"/>
        <end position="430"/>
    </location>
</feature>
<evidence type="ECO:0000256" key="1">
    <source>
        <dbReference type="PROSITE-ProRule" id="PRU00325"/>
    </source>
</evidence>
<dbReference type="AlphaFoldDB" id="A0A914Z431"/>
<reference evidence="4" key="1">
    <citation type="submission" date="2022-11" db="UniProtKB">
        <authorList>
            <consortium name="WormBaseParasite"/>
        </authorList>
    </citation>
    <scope>IDENTIFICATION</scope>
</reference>
<proteinExistence type="predicted"/>
<accession>A0A914Z431</accession>